<proteinExistence type="predicted"/>
<evidence type="ECO:0000313" key="2">
    <source>
        <dbReference type="Proteomes" id="UP000041254"/>
    </source>
</evidence>
<evidence type="ECO:0000313" key="1">
    <source>
        <dbReference type="EMBL" id="CEM33880.1"/>
    </source>
</evidence>
<dbReference type="PhylomeDB" id="A0A0G4GTP5"/>
<accession>A0A0G4GTP5</accession>
<organism evidence="1 2">
    <name type="scientific">Vitrella brassicaformis (strain CCMP3155)</name>
    <dbReference type="NCBI Taxonomy" id="1169540"/>
    <lineage>
        <taxon>Eukaryota</taxon>
        <taxon>Sar</taxon>
        <taxon>Alveolata</taxon>
        <taxon>Colpodellida</taxon>
        <taxon>Vitrellaceae</taxon>
        <taxon>Vitrella</taxon>
    </lineage>
</organism>
<gene>
    <name evidence="1" type="ORF">Vbra_6356</name>
</gene>
<sequence>MNWILWRCASTSYAMQLTESEARSNYESGGTCQKDSDCYGPQMWARSELMKRFLQLNKKAKYVTQAKDLLLMSDPDEIPAGDVMKLVKHYATYAHSHGHILPADYCLGDALLGDPLCKLPSEFQAELNAPLANTTIPELEPLRLSSLAAQLSWKPPKALLTEMAARLVWAQRRLYTEGTRREFVYLRKYKPIHKLGKKYDDLKLRELPWFIKCNPHRFPVLFGHADPRYFQENRGQIFAKG</sequence>
<dbReference type="AlphaFoldDB" id="A0A0G4GTP5"/>
<keyword evidence="2" id="KW-1185">Reference proteome</keyword>
<dbReference type="Proteomes" id="UP000041254">
    <property type="component" value="Unassembled WGS sequence"/>
</dbReference>
<protein>
    <submittedName>
        <fullName evidence="1">Uncharacterized protein</fullName>
    </submittedName>
</protein>
<dbReference type="EMBL" id="CDMY01000800">
    <property type="protein sequence ID" value="CEM33880.1"/>
    <property type="molecule type" value="Genomic_DNA"/>
</dbReference>
<dbReference type="VEuPathDB" id="CryptoDB:Vbra_6356"/>
<reference evidence="1 2" key="1">
    <citation type="submission" date="2014-11" db="EMBL/GenBank/DDBJ databases">
        <authorList>
            <person name="Zhu J."/>
            <person name="Qi W."/>
            <person name="Song R."/>
        </authorList>
    </citation>
    <scope>NUCLEOTIDE SEQUENCE [LARGE SCALE GENOMIC DNA]</scope>
</reference>
<dbReference type="InParanoid" id="A0A0G4GTP5"/>
<name>A0A0G4GTP5_VITBC</name>